<evidence type="ECO:0000256" key="1">
    <source>
        <dbReference type="ARBA" id="ARBA00004167"/>
    </source>
</evidence>
<dbReference type="InterPro" id="IPR032362">
    <property type="entry name" value="Ferlin_C"/>
</dbReference>
<dbReference type="SMART" id="SM00239">
    <property type="entry name" value="C2"/>
    <property type="match status" value="2"/>
</dbReference>
<dbReference type="PANTHER" id="PTHR12546">
    <property type="entry name" value="FER-1-LIKE"/>
    <property type="match status" value="1"/>
</dbReference>
<dbReference type="PROSITE" id="PS50004">
    <property type="entry name" value="C2"/>
    <property type="match status" value="2"/>
</dbReference>
<protein>
    <recommendedName>
        <fullName evidence="8">C2 domain-containing protein</fullName>
    </recommendedName>
</protein>
<dbReference type="PRINTS" id="PR00360">
    <property type="entry name" value="C2DOMAIN"/>
</dbReference>
<dbReference type="PANTHER" id="PTHR12546:SF60">
    <property type="entry name" value="MISFIRE, ISOFORM F"/>
    <property type="match status" value="1"/>
</dbReference>
<evidence type="ECO:0000256" key="4">
    <source>
        <dbReference type="ARBA" id="ARBA00022989"/>
    </source>
</evidence>
<dbReference type="SUPFAM" id="SSF49562">
    <property type="entry name" value="C2 domain (Calcium/lipid-binding domain, CaLB)"/>
    <property type="match status" value="2"/>
</dbReference>
<dbReference type="InterPro" id="IPR037721">
    <property type="entry name" value="Ferlin"/>
</dbReference>
<evidence type="ECO:0000256" key="3">
    <source>
        <dbReference type="ARBA" id="ARBA00022737"/>
    </source>
</evidence>
<keyword evidence="5 7" id="KW-0472">Membrane</keyword>
<evidence type="ECO:0000313" key="10">
    <source>
        <dbReference type="Proteomes" id="UP000827092"/>
    </source>
</evidence>
<sequence>MDLMKIINSGISLAGSVLGPSRDAASALATRHETEDRRECAGRVLQSCVVPDYRRHSNFTTSSHSCDIDLPDEESYLPSLFLKLVETRNSNNCFSSFHLTDLGGPLDSRPSFVRSTNILVNIGEPATSATPDACLRQIHVVFPWTNEHTSFLVGDNSEDEDGEEDLDWWSRYYISTNQWPMVEEEAVLSGTNPLPVLSSQNMAPVPRTSLPRASIAGLQASTADLSRDAAGFVVYPCELESVPEFHGFQEWLHSFPLTKGKKFTRNALKEQVVAIFKGCFRIYRTPLPNWAADHALPTPLGQDGLFGGVPANIPTRVLVRAYMIKAVNLSAADVTGTSDPYVVLKLGRQRLSDRENYVSKQLNPFFGKCFEFAATFPTDAVLRVQIYDWDLVKSDDLIGETIIDLENRFYSRHRPTCGIARRYETSCANGWRDALRPTEILAKLCREDRLDGPHMSETTIRIGTDVYDFQKHGFGDGVADKENMALALLHRWSEISPCRYSLTPEHVETRTLYHPKKPGESQVYSLTPEHVETRTLYHPKKPGESQGQLVMWLDMFEENTAPPSVPRDISLRKPESFELRVIIWNTDEVTLADSAFLTGERMSDIYVKGWLTGKEDAQRTDVHYRSLTGEGNFNWRFVFPFAYLKAERKAVVQRKAFHFALDKTEYKVPLRLHLEAWDADYFKKDDILGVITLDLNRFPRGAKSAKRCTLETLKNGPKVSIFKQRRIRGWWPFSTTDTKKMKLTGKLEAEFELLTPEEAEKSPVGLGRQEPEALPKPQRPETSFLNILHPWKSLRYAFWRNYRGKILKLIAFFAFLLLFALFLYSVPGYLAKRMLGA</sequence>
<gene>
    <name evidence="9" type="ORF">JTE90_007950</name>
</gene>
<feature type="domain" description="C2" evidence="8">
    <location>
        <begin position="557"/>
        <end position="709"/>
    </location>
</feature>
<dbReference type="Pfam" id="PF00168">
    <property type="entry name" value="C2"/>
    <property type="match status" value="2"/>
</dbReference>
<keyword evidence="4 7" id="KW-1133">Transmembrane helix</keyword>
<dbReference type="GO" id="GO:0007009">
    <property type="term" value="P:plasma membrane organization"/>
    <property type="evidence" value="ECO:0007669"/>
    <property type="project" value="TreeGrafter"/>
</dbReference>
<dbReference type="InterPro" id="IPR035892">
    <property type="entry name" value="C2_domain_sf"/>
</dbReference>
<name>A0AAV6VHQ3_9ARAC</name>
<feature type="region of interest" description="Disordered" evidence="6">
    <location>
        <begin position="759"/>
        <end position="778"/>
    </location>
</feature>
<dbReference type="InterPro" id="IPR037724">
    <property type="entry name" value="C2E_Ferlin"/>
</dbReference>
<dbReference type="CDD" id="cd08374">
    <property type="entry name" value="C2F_Ferlin"/>
    <property type="match status" value="1"/>
</dbReference>
<comment type="caution">
    <text evidence="9">The sequence shown here is derived from an EMBL/GenBank/DDBJ whole genome shotgun (WGS) entry which is preliminary data.</text>
</comment>
<evidence type="ECO:0000256" key="7">
    <source>
        <dbReference type="SAM" id="Phobius"/>
    </source>
</evidence>
<feature type="domain" description="C2" evidence="8">
    <location>
        <begin position="299"/>
        <end position="418"/>
    </location>
</feature>
<dbReference type="InterPro" id="IPR055072">
    <property type="entry name" value="Ferlin_DSRM"/>
</dbReference>
<dbReference type="CDD" id="cd04037">
    <property type="entry name" value="C2E_Ferlin"/>
    <property type="match status" value="1"/>
</dbReference>
<dbReference type="GO" id="GO:0016020">
    <property type="term" value="C:membrane"/>
    <property type="evidence" value="ECO:0007669"/>
    <property type="project" value="UniProtKB-SubCell"/>
</dbReference>
<evidence type="ECO:0000256" key="2">
    <source>
        <dbReference type="ARBA" id="ARBA00022692"/>
    </source>
</evidence>
<dbReference type="InterPro" id="IPR000008">
    <property type="entry name" value="C2_dom"/>
</dbReference>
<dbReference type="Proteomes" id="UP000827092">
    <property type="component" value="Unassembled WGS sequence"/>
</dbReference>
<dbReference type="EMBL" id="JAFNEN010000074">
    <property type="protein sequence ID" value="KAG8196229.1"/>
    <property type="molecule type" value="Genomic_DNA"/>
</dbReference>
<dbReference type="InterPro" id="IPR037725">
    <property type="entry name" value="C2F_Ferlin"/>
</dbReference>
<evidence type="ECO:0000256" key="6">
    <source>
        <dbReference type="SAM" id="MobiDB-lite"/>
    </source>
</evidence>
<keyword evidence="3" id="KW-0677">Repeat</keyword>
<evidence type="ECO:0000259" key="8">
    <source>
        <dbReference type="PROSITE" id="PS50004"/>
    </source>
</evidence>
<dbReference type="Pfam" id="PF22901">
    <property type="entry name" value="dsrm_Ferlin"/>
    <property type="match status" value="1"/>
</dbReference>
<accession>A0AAV6VHQ3</accession>
<evidence type="ECO:0000313" key="9">
    <source>
        <dbReference type="EMBL" id="KAG8196229.1"/>
    </source>
</evidence>
<dbReference type="Gene3D" id="2.60.40.150">
    <property type="entry name" value="C2 domain"/>
    <property type="match status" value="2"/>
</dbReference>
<evidence type="ECO:0000256" key="5">
    <source>
        <dbReference type="ARBA" id="ARBA00023136"/>
    </source>
</evidence>
<keyword evidence="2 7" id="KW-0812">Transmembrane</keyword>
<organism evidence="9 10">
    <name type="scientific">Oedothorax gibbosus</name>
    <dbReference type="NCBI Taxonomy" id="931172"/>
    <lineage>
        <taxon>Eukaryota</taxon>
        <taxon>Metazoa</taxon>
        <taxon>Ecdysozoa</taxon>
        <taxon>Arthropoda</taxon>
        <taxon>Chelicerata</taxon>
        <taxon>Arachnida</taxon>
        <taxon>Araneae</taxon>
        <taxon>Araneomorphae</taxon>
        <taxon>Entelegynae</taxon>
        <taxon>Araneoidea</taxon>
        <taxon>Linyphiidae</taxon>
        <taxon>Erigoninae</taxon>
        <taxon>Oedothorax</taxon>
    </lineage>
</organism>
<feature type="transmembrane region" description="Helical" evidence="7">
    <location>
        <begin position="809"/>
        <end position="831"/>
    </location>
</feature>
<keyword evidence="10" id="KW-1185">Reference proteome</keyword>
<dbReference type="AlphaFoldDB" id="A0AAV6VHQ3"/>
<dbReference type="Pfam" id="PF16165">
    <property type="entry name" value="Ferlin_C"/>
    <property type="match status" value="1"/>
</dbReference>
<comment type="subcellular location">
    <subcellularLocation>
        <location evidence="1">Membrane</location>
        <topology evidence="1">Single-pass membrane protein</topology>
    </subcellularLocation>
</comment>
<reference evidence="9 10" key="1">
    <citation type="journal article" date="2022" name="Nat. Ecol. Evol.">
        <title>A masculinizing supergene underlies an exaggerated male reproductive morph in a spider.</title>
        <authorList>
            <person name="Hendrickx F."/>
            <person name="De Corte Z."/>
            <person name="Sonet G."/>
            <person name="Van Belleghem S.M."/>
            <person name="Kostlbacher S."/>
            <person name="Vangestel C."/>
        </authorList>
    </citation>
    <scope>NUCLEOTIDE SEQUENCE [LARGE SCALE GENOMIC DNA]</scope>
    <source>
        <strain evidence="9">W744_W776</strain>
    </source>
</reference>
<proteinExistence type="predicted"/>